<evidence type="ECO:0000313" key="1">
    <source>
        <dbReference type="EMBL" id="EOO23153.1"/>
    </source>
</evidence>
<accession>A0A9W5PJ04</accession>
<reference evidence="1 2" key="1">
    <citation type="submission" date="2012-12" db="EMBL/GenBank/DDBJ databases">
        <title>The Genome Sequence of Bacillus cereus VD133.</title>
        <authorList>
            <consortium name="The Broad Institute Genome Sequencing Platform"/>
            <consortium name="The Broad Institute Genome Sequencing Center for Infectious Disease"/>
            <person name="Feldgarden M."/>
            <person name="Van der Auwera G.A."/>
            <person name="Mahillon J."/>
            <person name="Duprez V."/>
            <person name="Timmery S."/>
            <person name="Mattelet C."/>
            <person name="Dierick K."/>
            <person name="Sun M."/>
            <person name="Yu Z."/>
            <person name="Zhu L."/>
            <person name="Hu X."/>
            <person name="Shank E.B."/>
            <person name="Swiecicka I."/>
            <person name="Hansen B.M."/>
            <person name="Andrup L."/>
            <person name="Walker B."/>
            <person name="Young S.K."/>
            <person name="Zeng Q."/>
            <person name="Gargeya S."/>
            <person name="Fitzgerald M."/>
            <person name="Haas B."/>
            <person name="Abouelleil A."/>
            <person name="Alvarado L."/>
            <person name="Arachchi H.M."/>
            <person name="Berlin A.M."/>
            <person name="Chapman S.B."/>
            <person name="Dewar J."/>
            <person name="Goldberg J."/>
            <person name="Griggs A."/>
            <person name="Gujja S."/>
            <person name="Hansen M."/>
            <person name="Howarth C."/>
            <person name="Imamovic A."/>
            <person name="Larimer J."/>
            <person name="McCowan C."/>
            <person name="Murphy C."/>
            <person name="Neiman D."/>
            <person name="Pearson M."/>
            <person name="Priest M."/>
            <person name="Roberts A."/>
            <person name="Saif S."/>
            <person name="Shea T."/>
            <person name="Sisk P."/>
            <person name="Sykes S."/>
            <person name="Wortman J."/>
            <person name="Nusbaum C."/>
            <person name="Birren B."/>
        </authorList>
    </citation>
    <scope>NUCLEOTIDE SEQUENCE [LARGE SCALE GENOMIC DNA]</scope>
    <source>
        <strain evidence="1 2">VD133</strain>
    </source>
</reference>
<dbReference type="AlphaFoldDB" id="A0A9W5PJ04"/>
<organism evidence="1 2">
    <name type="scientific">Bacillus cereus VD133</name>
    <dbReference type="NCBI Taxonomy" id="1053233"/>
    <lineage>
        <taxon>Bacteria</taxon>
        <taxon>Bacillati</taxon>
        <taxon>Bacillota</taxon>
        <taxon>Bacilli</taxon>
        <taxon>Bacillales</taxon>
        <taxon>Bacillaceae</taxon>
        <taxon>Bacillus</taxon>
        <taxon>Bacillus cereus group</taxon>
    </lineage>
</organism>
<dbReference type="EMBL" id="AHFB01000200">
    <property type="protein sequence ID" value="EOO23153.1"/>
    <property type="molecule type" value="Genomic_DNA"/>
</dbReference>
<dbReference type="Proteomes" id="UP000014018">
    <property type="component" value="Unassembled WGS sequence"/>
</dbReference>
<name>A0A9W5PJ04_BACCE</name>
<sequence>MMNNVEEWYIKLCMQEKYLKRFFISIIAMTQQKFIKYENKNKITSEYHVLLLSENMIKLLNNLYEKKKYVYL</sequence>
<gene>
    <name evidence="1" type="ORF">IIU_07077</name>
</gene>
<comment type="caution">
    <text evidence="1">The sequence shown here is derived from an EMBL/GenBank/DDBJ whole genome shotgun (WGS) entry which is preliminary data.</text>
</comment>
<evidence type="ECO:0000313" key="2">
    <source>
        <dbReference type="Proteomes" id="UP000014018"/>
    </source>
</evidence>
<proteinExistence type="predicted"/>
<protein>
    <submittedName>
        <fullName evidence="1">Uncharacterized protein</fullName>
    </submittedName>
</protein>